<proteinExistence type="predicted"/>
<dbReference type="AlphaFoldDB" id="A0A1I7Y3V9"/>
<sequence>PGLGNSVRIVVENKSGDIYDADYLQALQEVNDTLYLIPGVDRSWMKSLWMPIVRWKEVTEEGIDGGAVMPSDYDGSEQSIQALRRNIMRSGIIGNLVANDSRSSMIVAPLLDTHPQTGK</sequence>
<evidence type="ECO:0000313" key="2">
    <source>
        <dbReference type="WBParaSite" id="L893_g12343.t1"/>
    </source>
</evidence>
<dbReference type="Proteomes" id="UP000095287">
    <property type="component" value="Unplaced"/>
</dbReference>
<dbReference type="WBParaSite" id="L893_g12343.t1">
    <property type="protein sequence ID" value="L893_g12343.t1"/>
    <property type="gene ID" value="L893_g12343"/>
</dbReference>
<organism evidence="1 2">
    <name type="scientific">Steinernema glaseri</name>
    <dbReference type="NCBI Taxonomy" id="37863"/>
    <lineage>
        <taxon>Eukaryota</taxon>
        <taxon>Metazoa</taxon>
        <taxon>Ecdysozoa</taxon>
        <taxon>Nematoda</taxon>
        <taxon>Chromadorea</taxon>
        <taxon>Rhabditida</taxon>
        <taxon>Tylenchina</taxon>
        <taxon>Panagrolaimomorpha</taxon>
        <taxon>Strongyloidoidea</taxon>
        <taxon>Steinernematidae</taxon>
        <taxon>Steinernema</taxon>
    </lineage>
</organism>
<accession>A0A1I7Y3V9</accession>
<evidence type="ECO:0000313" key="1">
    <source>
        <dbReference type="Proteomes" id="UP000095287"/>
    </source>
</evidence>
<protein>
    <submittedName>
        <fullName evidence="2">SLC12 domain-containing protein</fullName>
    </submittedName>
</protein>
<keyword evidence="1" id="KW-1185">Reference proteome</keyword>
<reference evidence="2" key="1">
    <citation type="submission" date="2016-11" db="UniProtKB">
        <authorList>
            <consortium name="WormBaseParasite"/>
        </authorList>
    </citation>
    <scope>IDENTIFICATION</scope>
</reference>
<name>A0A1I7Y3V9_9BILA</name>